<dbReference type="InterPro" id="IPR003838">
    <property type="entry name" value="ABC3_permease_C"/>
</dbReference>
<keyword evidence="5 7" id="KW-1133">Transmembrane helix</keyword>
<sequence length="414" mass="44035">MILARLALRNLLRQRRRTALTLMVVVAGFLALSLAGGFMAQTFQGLSDAAIRGGLGHLQVLPPGAMEGDEAQSLEQALPDGEALAARLRQDPAVAEVLPRTQFMGLLSSGAKSVAFLGTAVDPVLEPRHMACTEALTSGAKTPAGTGSRWLSADPAVREVILGVGLARTLGATVGSSLTLMSTTRDGALNAVDVEVAGLQDLGLRELNDRFLTVSLATASPLLDAGPARSRLSIILKRPQDTAREQARIQALLPGTSVKPWFELASFYRQVKLLYFAIFGFMGLVLFLVVLLATANTLLMSVMERVREFGVLRAMGLQPRQLLALLQWEGAFLGLLGSALGLAATLLLRAGLNALHLQMPAPPGTSHGYELNIHFVPAVYIIVALGLQATIQVSALFPGLKAARLRIVEALRYV</sequence>
<evidence type="ECO:0000256" key="2">
    <source>
        <dbReference type="ARBA" id="ARBA00005236"/>
    </source>
</evidence>
<organism evidence="10 11">
    <name type="scientific">Candidatus Geothrix odensensis</name>
    <dbReference type="NCBI Taxonomy" id="2954440"/>
    <lineage>
        <taxon>Bacteria</taxon>
        <taxon>Pseudomonadati</taxon>
        <taxon>Acidobacteriota</taxon>
        <taxon>Holophagae</taxon>
        <taxon>Holophagales</taxon>
        <taxon>Holophagaceae</taxon>
        <taxon>Geothrix</taxon>
    </lineage>
</organism>
<comment type="subcellular location">
    <subcellularLocation>
        <location evidence="1">Cell membrane</location>
        <topology evidence="1">Multi-pass membrane protein</topology>
    </subcellularLocation>
</comment>
<dbReference type="EMBL" id="JADKCH010000005">
    <property type="protein sequence ID" value="MBK8572535.1"/>
    <property type="molecule type" value="Genomic_DNA"/>
</dbReference>
<evidence type="ECO:0000256" key="3">
    <source>
        <dbReference type="ARBA" id="ARBA00022475"/>
    </source>
</evidence>
<feature type="transmembrane region" description="Helical" evidence="7">
    <location>
        <begin position="330"/>
        <end position="352"/>
    </location>
</feature>
<feature type="domain" description="ABC3 transporter permease C-terminal" evidence="8">
    <location>
        <begin position="281"/>
        <end position="405"/>
    </location>
</feature>
<dbReference type="GO" id="GO:0044874">
    <property type="term" value="P:lipoprotein localization to outer membrane"/>
    <property type="evidence" value="ECO:0007669"/>
    <property type="project" value="TreeGrafter"/>
</dbReference>
<evidence type="ECO:0000256" key="1">
    <source>
        <dbReference type="ARBA" id="ARBA00004651"/>
    </source>
</evidence>
<protein>
    <submittedName>
        <fullName evidence="10">ABC transporter permease</fullName>
    </submittedName>
</protein>
<evidence type="ECO:0000256" key="7">
    <source>
        <dbReference type="SAM" id="Phobius"/>
    </source>
</evidence>
<evidence type="ECO:0000313" key="10">
    <source>
        <dbReference type="EMBL" id="MBK8572535.1"/>
    </source>
</evidence>
<dbReference type="AlphaFoldDB" id="A0A936F2B9"/>
<feature type="transmembrane region" description="Helical" evidence="7">
    <location>
        <begin position="273"/>
        <end position="299"/>
    </location>
</feature>
<evidence type="ECO:0000256" key="6">
    <source>
        <dbReference type="ARBA" id="ARBA00023136"/>
    </source>
</evidence>
<accession>A0A936F2B9</accession>
<name>A0A936F2B9_9BACT</name>
<keyword evidence="4 7" id="KW-0812">Transmembrane</keyword>
<comment type="similarity">
    <text evidence="2">Belongs to the ABC-4 integral membrane protein family. LolC/E subfamily.</text>
</comment>
<keyword evidence="6 7" id="KW-0472">Membrane</keyword>
<keyword evidence="3" id="KW-1003">Cell membrane</keyword>
<evidence type="ECO:0000256" key="5">
    <source>
        <dbReference type="ARBA" id="ARBA00022989"/>
    </source>
</evidence>
<dbReference type="Pfam" id="PF02687">
    <property type="entry name" value="FtsX"/>
    <property type="match status" value="1"/>
</dbReference>
<dbReference type="InterPro" id="IPR025857">
    <property type="entry name" value="MacB_PCD"/>
</dbReference>
<dbReference type="GO" id="GO:0098797">
    <property type="term" value="C:plasma membrane protein complex"/>
    <property type="evidence" value="ECO:0007669"/>
    <property type="project" value="TreeGrafter"/>
</dbReference>
<proteinExistence type="inferred from homology"/>
<feature type="transmembrane region" description="Helical" evidence="7">
    <location>
        <begin position="372"/>
        <end position="397"/>
    </location>
</feature>
<evidence type="ECO:0000256" key="4">
    <source>
        <dbReference type="ARBA" id="ARBA00022692"/>
    </source>
</evidence>
<dbReference type="PANTHER" id="PTHR30489">
    <property type="entry name" value="LIPOPROTEIN-RELEASING SYSTEM TRANSMEMBRANE PROTEIN LOLE"/>
    <property type="match status" value="1"/>
</dbReference>
<dbReference type="Proteomes" id="UP000709959">
    <property type="component" value="Unassembled WGS sequence"/>
</dbReference>
<comment type="caution">
    <text evidence="10">The sequence shown here is derived from an EMBL/GenBank/DDBJ whole genome shotgun (WGS) entry which is preliminary data.</text>
</comment>
<dbReference type="PANTHER" id="PTHR30489:SF0">
    <property type="entry name" value="LIPOPROTEIN-RELEASING SYSTEM TRANSMEMBRANE PROTEIN LOLE"/>
    <property type="match status" value="1"/>
</dbReference>
<evidence type="ECO:0000313" key="11">
    <source>
        <dbReference type="Proteomes" id="UP000709959"/>
    </source>
</evidence>
<evidence type="ECO:0000259" key="8">
    <source>
        <dbReference type="Pfam" id="PF02687"/>
    </source>
</evidence>
<dbReference type="InterPro" id="IPR051447">
    <property type="entry name" value="Lipoprotein-release_system"/>
</dbReference>
<gene>
    <name evidence="10" type="ORF">IPN91_07765</name>
</gene>
<reference evidence="10 11" key="1">
    <citation type="submission" date="2020-10" db="EMBL/GenBank/DDBJ databases">
        <title>Connecting structure to function with the recovery of over 1000 high-quality activated sludge metagenome-assembled genomes encoding full-length rRNA genes using long-read sequencing.</title>
        <authorList>
            <person name="Singleton C.M."/>
            <person name="Petriglieri F."/>
            <person name="Kristensen J.M."/>
            <person name="Kirkegaard R.H."/>
            <person name="Michaelsen T.Y."/>
            <person name="Andersen M.H."/>
            <person name="Karst S.M."/>
            <person name="Dueholm M.S."/>
            <person name="Nielsen P.H."/>
            <person name="Albertsen M."/>
        </authorList>
    </citation>
    <scope>NUCLEOTIDE SEQUENCE [LARGE SCALE GENOMIC DNA]</scope>
    <source>
        <strain evidence="10">OdNE_18-Q3-R46-58_MAXAC.008</strain>
    </source>
</reference>
<evidence type="ECO:0000259" key="9">
    <source>
        <dbReference type="Pfam" id="PF12704"/>
    </source>
</evidence>
<dbReference type="Pfam" id="PF12704">
    <property type="entry name" value="MacB_PCD"/>
    <property type="match status" value="1"/>
</dbReference>
<feature type="domain" description="MacB-like periplasmic core" evidence="9">
    <location>
        <begin position="18"/>
        <end position="251"/>
    </location>
</feature>